<dbReference type="CDD" id="cd00840">
    <property type="entry name" value="MPP_Mre11_N"/>
    <property type="match status" value="1"/>
</dbReference>
<evidence type="ECO:0000313" key="11">
    <source>
        <dbReference type="EMBL" id="TGB04592.1"/>
    </source>
</evidence>
<gene>
    <name evidence="8" type="primary">sbcD</name>
    <name evidence="11" type="ORF">E4663_06260</name>
</gene>
<protein>
    <recommendedName>
        <fullName evidence="3 8">Nuclease SbcCD subunit D</fullName>
    </recommendedName>
</protein>
<dbReference type="GO" id="GO:0006260">
    <property type="term" value="P:DNA replication"/>
    <property type="evidence" value="ECO:0007669"/>
    <property type="project" value="UniProtKB-KW"/>
</dbReference>
<comment type="function">
    <text evidence="8">SbcCD cleaves DNA hairpin structures. These structures can inhibit DNA replication and are intermediates in certain DNA recombination reactions. The complex acts as a 3'-&gt;5' double strand exonuclease that can open hairpins. It also has a 5' single-strand endonuclease activity.</text>
</comment>
<evidence type="ECO:0000256" key="1">
    <source>
        <dbReference type="ARBA" id="ARBA00010555"/>
    </source>
</evidence>
<organism evidence="11 12">
    <name type="scientific">Halobacillus salinus</name>
    <dbReference type="NCBI Taxonomy" id="192814"/>
    <lineage>
        <taxon>Bacteria</taxon>
        <taxon>Bacillati</taxon>
        <taxon>Bacillota</taxon>
        <taxon>Bacilli</taxon>
        <taxon>Bacillales</taxon>
        <taxon>Bacillaceae</taxon>
        <taxon>Halobacillus</taxon>
    </lineage>
</organism>
<dbReference type="InterPro" id="IPR050535">
    <property type="entry name" value="DNA_Repair-Maintenance_Comp"/>
</dbReference>
<dbReference type="InterPro" id="IPR029052">
    <property type="entry name" value="Metallo-depent_PP-like"/>
</dbReference>
<comment type="similarity">
    <text evidence="1 8">Belongs to the SbcD family.</text>
</comment>
<proteinExistence type="inferred from homology"/>
<dbReference type="GO" id="GO:0004519">
    <property type="term" value="F:endonuclease activity"/>
    <property type="evidence" value="ECO:0007669"/>
    <property type="project" value="UniProtKB-KW"/>
</dbReference>
<dbReference type="GO" id="GO:0008408">
    <property type="term" value="F:3'-5' exonuclease activity"/>
    <property type="evidence" value="ECO:0007669"/>
    <property type="project" value="InterPro"/>
</dbReference>
<dbReference type="InterPro" id="IPR041796">
    <property type="entry name" value="Mre11_N"/>
</dbReference>
<evidence type="ECO:0000256" key="8">
    <source>
        <dbReference type="RuleBase" id="RU363069"/>
    </source>
</evidence>
<evidence type="ECO:0000256" key="3">
    <source>
        <dbReference type="ARBA" id="ARBA00013365"/>
    </source>
</evidence>
<dbReference type="Pfam" id="PF00149">
    <property type="entry name" value="Metallophos"/>
    <property type="match status" value="1"/>
</dbReference>
<evidence type="ECO:0000313" key="12">
    <source>
        <dbReference type="Proteomes" id="UP000297982"/>
    </source>
</evidence>
<dbReference type="Gene3D" id="3.60.21.10">
    <property type="match status" value="1"/>
</dbReference>
<evidence type="ECO:0000256" key="4">
    <source>
        <dbReference type="ARBA" id="ARBA00022722"/>
    </source>
</evidence>
<keyword evidence="8" id="KW-0235">DNA replication</keyword>
<comment type="subunit">
    <text evidence="2 8">Heterodimer of SbcC and SbcD.</text>
</comment>
<evidence type="ECO:0000259" key="10">
    <source>
        <dbReference type="Pfam" id="PF12320"/>
    </source>
</evidence>
<dbReference type="EMBL" id="SRJC01000001">
    <property type="protein sequence ID" value="TGB04592.1"/>
    <property type="molecule type" value="Genomic_DNA"/>
</dbReference>
<keyword evidence="4 8" id="KW-0540">Nuclease</keyword>
<dbReference type="NCBIfam" id="TIGR00619">
    <property type="entry name" value="sbcd"/>
    <property type="match status" value="1"/>
</dbReference>
<dbReference type="Proteomes" id="UP000297982">
    <property type="component" value="Unassembled WGS sequence"/>
</dbReference>
<comment type="caution">
    <text evidence="11">The sequence shown here is derived from an EMBL/GenBank/DDBJ whole genome shotgun (WGS) entry which is preliminary data.</text>
</comment>
<evidence type="ECO:0000256" key="6">
    <source>
        <dbReference type="ARBA" id="ARBA00022839"/>
    </source>
</evidence>
<feature type="domain" description="Calcineurin-like phosphoesterase" evidence="9">
    <location>
        <begin position="1"/>
        <end position="219"/>
    </location>
</feature>
<keyword evidence="12" id="KW-1185">Reference proteome</keyword>
<reference evidence="11 12" key="1">
    <citation type="journal article" date="2003" name="Int. J. Syst. Evol. Microbiol.">
        <title>Halobacillus salinus sp. nov., isolated from a salt lake on the coast of the East Sea in Korea.</title>
        <authorList>
            <person name="Yoon J.H."/>
            <person name="Kang K.H."/>
            <person name="Park Y.H."/>
        </authorList>
    </citation>
    <scope>NUCLEOTIDE SEQUENCE [LARGE SCALE GENOMIC DNA]</scope>
    <source>
        <strain evidence="11 12">HSL-3</strain>
    </source>
</reference>
<dbReference type="AlphaFoldDB" id="A0A4Z0H2J9"/>
<sequence length="384" mass="44168">MKLLHTADWHLGKIVHNVHMTEDQKGMLEQFMQIVRREEPDVVIIAGDLYDRSIPPKQAVELLNDTFTELVNDIQVPVLAISGNHDSPDRLQFGTSLFRNQGLFLDTKLRKNREAVTLYDDHGPVHFHLIPYVEPAEVAYAFEDDSIKTHQQAAERIVEDIRERYSSDERHVWVGHAFLAGGMESESEERLSMIGGSPYVDARLYHDFTYVALGHLHQPQRVTKDTIRYSGSLLKYSFSEANHKKSVAAIQLDNSGVASIEQIPLTPERDFEVVEGYFEELLGGEAADNPSNYLHVRLLDDGQLLDPMGKLRKVYPNVLHLERVQLHAKSNLEELEQVKERQKRSPEELFQSFYEDMKGEEMPENRKEILEEAIQQLRESERGK</sequence>
<dbReference type="InterPro" id="IPR004843">
    <property type="entry name" value="Calcineurin-like_PHP"/>
</dbReference>
<keyword evidence="7 8" id="KW-0233">DNA recombination</keyword>
<keyword evidence="5 8" id="KW-0378">Hydrolase</keyword>
<accession>A0A4Z0H2J9</accession>
<keyword evidence="6 8" id="KW-0269">Exonuclease</keyword>
<dbReference type="GO" id="GO:0006310">
    <property type="term" value="P:DNA recombination"/>
    <property type="evidence" value="ECO:0007669"/>
    <property type="project" value="UniProtKB-KW"/>
</dbReference>
<dbReference type="Pfam" id="PF12320">
    <property type="entry name" value="SbcD_C"/>
    <property type="match status" value="1"/>
</dbReference>
<evidence type="ECO:0000256" key="5">
    <source>
        <dbReference type="ARBA" id="ARBA00022801"/>
    </source>
</evidence>
<dbReference type="PANTHER" id="PTHR30337:SF0">
    <property type="entry name" value="NUCLEASE SBCCD SUBUNIT D"/>
    <property type="match status" value="1"/>
</dbReference>
<dbReference type="STRING" id="192814.GCA_900166575_01656"/>
<dbReference type="RefSeq" id="WP_135326973.1">
    <property type="nucleotide sequence ID" value="NZ_SRJC01000001.1"/>
</dbReference>
<feature type="domain" description="Nuclease SbcCD subunit D C-terminal" evidence="10">
    <location>
        <begin position="268"/>
        <end position="357"/>
    </location>
</feature>
<dbReference type="PANTHER" id="PTHR30337">
    <property type="entry name" value="COMPONENT OF ATP-DEPENDENT DSDNA EXONUCLEASE"/>
    <property type="match status" value="1"/>
</dbReference>
<keyword evidence="8" id="KW-0255">Endonuclease</keyword>
<name>A0A4Z0H2J9_9BACI</name>
<dbReference type="InterPro" id="IPR026843">
    <property type="entry name" value="SbcD_C"/>
</dbReference>
<evidence type="ECO:0000259" key="9">
    <source>
        <dbReference type="Pfam" id="PF00149"/>
    </source>
</evidence>
<dbReference type="InterPro" id="IPR004593">
    <property type="entry name" value="SbcD"/>
</dbReference>
<evidence type="ECO:0000256" key="2">
    <source>
        <dbReference type="ARBA" id="ARBA00011322"/>
    </source>
</evidence>
<dbReference type="SUPFAM" id="SSF56300">
    <property type="entry name" value="Metallo-dependent phosphatases"/>
    <property type="match status" value="1"/>
</dbReference>
<evidence type="ECO:0000256" key="7">
    <source>
        <dbReference type="ARBA" id="ARBA00023172"/>
    </source>
</evidence>